<reference evidence="4 5" key="1">
    <citation type="journal article" date="2019" name="Nat. Med.">
        <title>A library of human gut bacterial isolates paired with longitudinal multiomics data enables mechanistic microbiome research.</title>
        <authorList>
            <person name="Poyet M."/>
            <person name="Groussin M."/>
            <person name="Gibbons S.M."/>
            <person name="Avila-Pacheco J."/>
            <person name="Jiang X."/>
            <person name="Kearney S.M."/>
            <person name="Perrotta A.R."/>
            <person name="Berdy B."/>
            <person name="Zhao S."/>
            <person name="Lieberman T.D."/>
            <person name="Swanson P.K."/>
            <person name="Smith M."/>
            <person name="Roesemann S."/>
            <person name="Alexander J.E."/>
            <person name="Rich S.A."/>
            <person name="Livny J."/>
            <person name="Vlamakis H."/>
            <person name="Clish C."/>
            <person name="Bullock K."/>
            <person name="Deik A."/>
            <person name="Scott J."/>
            <person name="Pierce K.A."/>
            <person name="Xavier R.J."/>
            <person name="Alm E.J."/>
        </authorList>
    </citation>
    <scope>NUCLEOTIDE SEQUENCE [LARGE SCALE GENOMIC DNA]</scope>
    <source>
        <strain evidence="4 5">BIOML-A5</strain>
    </source>
</reference>
<keyword evidence="2" id="KW-0812">Transmembrane</keyword>
<feature type="domain" description="FMN-binding" evidence="3">
    <location>
        <begin position="84"/>
        <end position="157"/>
    </location>
</feature>
<dbReference type="EMBL" id="WKQV01000009">
    <property type="protein sequence ID" value="MSD27224.1"/>
    <property type="molecule type" value="Genomic_DNA"/>
</dbReference>
<dbReference type="PROSITE" id="PS51257">
    <property type="entry name" value="PROKAR_LIPOPROTEIN"/>
    <property type="match status" value="1"/>
</dbReference>
<keyword evidence="2" id="KW-1133">Transmembrane helix</keyword>
<comment type="caution">
    <text evidence="4">The sequence shown here is derived from an EMBL/GenBank/DDBJ whole genome shotgun (WGS) entry which is preliminary data.</text>
</comment>
<proteinExistence type="predicted"/>
<dbReference type="SMART" id="SM00900">
    <property type="entry name" value="FMN_bind"/>
    <property type="match status" value="4"/>
</dbReference>
<dbReference type="RefSeq" id="WP_154268687.1">
    <property type="nucleotide sequence ID" value="NZ_WKQO01000008.1"/>
</dbReference>
<evidence type="ECO:0000256" key="2">
    <source>
        <dbReference type="SAM" id="Phobius"/>
    </source>
</evidence>
<evidence type="ECO:0000256" key="1">
    <source>
        <dbReference type="SAM" id="MobiDB-lite"/>
    </source>
</evidence>
<feature type="region of interest" description="Disordered" evidence="1">
    <location>
        <begin position="280"/>
        <end position="315"/>
    </location>
</feature>
<feature type="region of interest" description="Disordered" evidence="1">
    <location>
        <begin position="37"/>
        <end position="66"/>
    </location>
</feature>
<evidence type="ECO:0000313" key="5">
    <source>
        <dbReference type="Proteomes" id="UP000465607"/>
    </source>
</evidence>
<dbReference type="GO" id="GO:0016020">
    <property type="term" value="C:membrane"/>
    <property type="evidence" value="ECO:0007669"/>
    <property type="project" value="InterPro"/>
</dbReference>
<dbReference type="Proteomes" id="UP000465607">
    <property type="component" value="Unassembled WGS sequence"/>
</dbReference>
<dbReference type="AlphaFoldDB" id="A0A7X2MB09"/>
<feature type="compositionally biased region" description="Polar residues" evidence="1">
    <location>
        <begin position="297"/>
        <end position="315"/>
    </location>
</feature>
<feature type="compositionally biased region" description="Polar residues" evidence="1">
    <location>
        <begin position="280"/>
        <end position="289"/>
    </location>
</feature>
<accession>A0A7X2MB09</accession>
<sequence>MKFKEVLEKIKVYAPLGVSLVIAACVVISLSGYQTKASEPSKDKKHQVSERVTDTETEDAAEDTQTATGSFELADGVYKGSATGFSGPVTVAVTIMDKKIISIDILSSTDDEAFFNRAKGVIDRIIASQSFDVDVVSGATYSSNGIIGAVKNALTGEKDNGVTGKSKQESTSESESDSSLAEIAAVQDASAYKDGTYYGTGKGFAGTMKVKVDISGGKIASISIVSTKDGDSYVKSASSLLDTIVEKQSTNVDTVSGATFSSRGIIAAVRSALSQAAVSDNTVGNNTDKQGAAEASGNGQTDENSSGSASEQGTEGTLPYVDGIYYGTAEGYKGDIRVAVVIQDKTLKAILVTEKQDDEPFITNAMDVLKNMMKKQSADVDTVSGATYSSKGLIGAVKAAFEEARKTTAGENTGGSNSDSNNSNDNNSNIAGEEDKAVLLKLVQSQASLDGAQYTQLSWYLLQIRLGDAQEVLESAESTKKDVSCAQEKLQAAINALQKNDTSTNVYEDGTYDVSTLCIPDDDMDFSAYNLSMKVTIANDRIVSITDVKGDGDSQNVSYIKKAADGTKNQPGMVSVLTSQTNADSIDFSSIDTVSHATCTSKAIIDGCKSALEAAKKK</sequence>
<name>A0A7X2MB09_9FIRM</name>
<feature type="domain" description="FMN-binding" evidence="3">
    <location>
        <begin position="203"/>
        <end position="276"/>
    </location>
</feature>
<dbReference type="Pfam" id="PF04205">
    <property type="entry name" value="FMN_bind"/>
    <property type="match status" value="4"/>
</dbReference>
<feature type="compositionally biased region" description="Basic and acidic residues" evidence="1">
    <location>
        <begin position="158"/>
        <end position="170"/>
    </location>
</feature>
<feature type="region of interest" description="Disordered" evidence="1">
    <location>
        <begin position="158"/>
        <end position="179"/>
    </location>
</feature>
<dbReference type="InterPro" id="IPR007329">
    <property type="entry name" value="FMN-bd"/>
</dbReference>
<feature type="domain" description="FMN-binding" evidence="3">
    <location>
        <begin position="331"/>
        <end position="404"/>
    </location>
</feature>
<organism evidence="4 5">
    <name type="scientific">Agathobacter rectalis</name>
    <dbReference type="NCBI Taxonomy" id="39491"/>
    <lineage>
        <taxon>Bacteria</taxon>
        <taxon>Bacillati</taxon>
        <taxon>Bacillota</taxon>
        <taxon>Clostridia</taxon>
        <taxon>Lachnospirales</taxon>
        <taxon>Lachnospiraceae</taxon>
        <taxon>Agathobacter</taxon>
    </lineage>
</organism>
<dbReference type="Gene3D" id="1.20.1270.70">
    <property type="entry name" value="Designed single chain three-helix bundle"/>
    <property type="match status" value="1"/>
</dbReference>
<gene>
    <name evidence="4" type="ORF">GKE44_08650</name>
</gene>
<keyword evidence="2" id="KW-0472">Membrane</keyword>
<feature type="transmembrane region" description="Helical" evidence="2">
    <location>
        <begin position="12"/>
        <end position="33"/>
    </location>
</feature>
<feature type="compositionally biased region" description="Basic and acidic residues" evidence="1">
    <location>
        <begin position="39"/>
        <end position="54"/>
    </location>
</feature>
<feature type="compositionally biased region" description="Low complexity" evidence="1">
    <location>
        <begin position="416"/>
        <end position="429"/>
    </location>
</feature>
<dbReference type="Gene3D" id="3.90.1010.20">
    <property type="match status" value="4"/>
</dbReference>
<dbReference type="GO" id="GO:0010181">
    <property type="term" value="F:FMN binding"/>
    <property type="evidence" value="ECO:0007669"/>
    <property type="project" value="InterPro"/>
</dbReference>
<feature type="region of interest" description="Disordered" evidence="1">
    <location>
        <begin position="407"/>
        <end position="430"/>
    </location>
</feature>
<protein>
    <submittedName>
        <fullName evidence="4">FMN-binding protein</fullName>
    </submittedName>
</protein>
<feature type="domain" description="FMN-binding" evidence="3">
    <location>
        <begin position="528"/>
        <end position="615"/>
    </location>
</feature>
<evidence type="ECO:0000313" key="4">
    <source>
        <dbReference type="EMBL" id="MSD27224.1"/>
    </source>
</evidence>
<evidence type="ECO:0000259" key="3">
    <source>
        <dbReference type="SMART" id="SM00900"/>
    </source>
</evidence>